<name>T1GA85_MEGSC</name>
<dbReference type="HOGENOM" id="CLU_3336124_0_0_1"/>
<evidence type="ECO:0000313" key="2">
    <source>
        <dbReference type="Proteomes" id="UP000015102"/>
    </source>
</evidence>
<keyword evidence="2" id="KW-1185">Reference proteome</keyword>
<dbReference type="EMBL" id="CAQQ02390604">
    <property type="status" value="NOT_ANNOTATED_CDS"/>
    <property type="molecule type" value="Genomic_DNA"/>
</dbReference>
<dbReference type="EnsemblMetazoa" id="MESCA000135-RA">
    <property type="protein sequence ID" value="MESCA000135-PA"/>
    <property type="gene ID" value="MESCA000135"/>
</dbReference>
<protein>
    <submittedName>
        <fullName evidence="1">Uncharacterized protein</fullName>
    </submittedName>
</protein>
<dbReference type="AlphaFoldDB" id="T1GA85"/>
<evidence type="ECO:0000313" key="1">
    <source>
        <dbReference type="EnsemblMetazoa" id="MESCA000135-PA"/>
    </source>
</evidence>
<proteinExistence type="predicted"/>
<reference evidence="2" key="1">
    <citation type="submission" date="2013-02" db="EMBL/GenBank/DDBJ databases">
        <authorList>
            <person name="Hughes D."/>
        </authorList>
    </citation>
    <scope>NUCLEOTIDE SEQUENCE</scope>
    <source>
        <strain>Durham</strain>
        <strain evidence="2">NC isolate 2 -- Noor lab</strain>
    </source>
</reference>
<dbReference type="Proteomes" id="UP000015102">
    <property type="component" value="Unassembled WGS sequence"/>
</dbReference>
<reference evidence="1" key="2">
    <citation type="submission" date="2015-06" db="UniProtKB">
        <authorList>
            <consortium name="EnsemblMetazoa"/>
        </authorList>
    </citation>
    <scope>IDENTIFICATION</scope>
</reference>
<sequence>MNKENGPLFSRNQIVQYQRVSNSLKRKLELLMLTKLKL</sequence>
<accession>T1GA85</accession>
<organism evidence="1 2">
    <name type="scientific">Megaselia scalaris</name>
    <name type="common">Humpbacked fly</name>
    <name type="synonym">Phora scalaris</name>
    <dbReference type="NCBI Taxonomy" id="36166"/>
    <lineage>
        <taxon>Eukaryota</taxon>
        <taxon>Metazoa</taxon>
        <taxon>Ecdysozoa</taxon>
        <taxon>Arthropoda</taxon>
        <taxon>Hexapoda</taxon>
        <taxon>Insecta</taxon>
        <taxon>Pterygota</taxon>
        <taxon>Neoptera</taxon>
        <taxon>Endopterygota</taxon>
        <taxon>Diptera</taxon>
        <taxon>Brachycera</taxon>
        <taxon>Muscomorpha</taxon>
        <taxon>Platypezoidea</taxon>
        <taxon>Phoridae</taxon>
        <taxon>Megaseliini</taxon>
        <taxon>Megaselia</taxon>
    </lineage>
</organism>